<dbReference type="Proteomes" id="UP000198372">
    <property type="component" value="Unassembled WGS sequence"/>
</dbReference>
<dbReference type="Gene3D" id="3.40.50.200">
    <property type="entry name" value="Peptidase S8/S53 domain"/>
    <property type="match status" value="2"/>
</dbReference>
<accession>A0A238FE40</accession>
<evidence type="ECO:0000256" key="3">
    <source>
        <dbReference type="ARBA" id="ARBA00022525"/>
    </source>
</evidence>
<keyword evidence="2" id="KW-0134">Cell wall</keyword>
<dbReference type="InterPro" id="IPR003137">
    <property type="entry name" value="PA_domain"/>
</dbReference>
<feature type="region of interest" description="Disordered" evidence="9">
    <location>
        <begin position="830"/>
        <end position="859"/>
    </location>
</feature>
<evidence type="ECO:0000256" key="8">
    <source>
        <dbReference type="PROSITE-ProRule" id="PRU01240"/>
    </source>
</evidence>
<keyword evidence="5 10" id="KW-0732">Signal</keyword>
<dbReference type="Pfam" id="PF02225">
    <property type="entry name" value="PA"/>
    <property type="match status" value="1"/>
</dbReference>
<dbReference type="GO" id="GO:0006508">
    <property type="term" value="P:proteolysis"/>
    <property type="evidence" value="ECO:0007669"/>
    <property type="project" value="UniProtKB-KW"/>
</dbReference>
<dbReference type="EMBL" id="FMSP01000008">
    <property type="protein sequence ID" value="SCV72090.1"/>
    <property type="molecule type" value="Genomic_DNA"/>
</dbReference>
<dbReference type="SUPFAM" id="SSF52025">
    <property type="entry name" value="PA domain"/>
    <property type="match status" value="1"/>
</dbReference>
<gene>
    <name evidence="14" type="ORF">BQ2448_4784</name>
</gene>
<dbReference type="PROSITE" id="PS00137">
    <property type="entry name" value="SUBTILASE_HIS"/>
    <property type="match status" value="1"/>
</dbReference>
<dbReference type="InterPro" id="IPR036852">
    <property type="entry name" value="Peptidase_S8/S53_dom_sf"/>
</dbReference>
<name>A0A238FE40_9BASI</name>
<dbReference type="InterPro" id="IPR023827">
    <property type="entry name" value="Peptidase_S8_Asp-AS"/>
</dbReference>
<evidence type="ECO:0000256" key="9">
    <source>
        <dbReference type="SAM" id="MobiDB-lite"/>
    </source>
</evidence>
<feature type="chain" id="PRO_5013008882" evidence="10">
    <location>
        <begin position="23"/>
        <end position="967"/>
    </location>
</feature>
<keyword evidence="15" id="KW-1185">Reference proteome</keyword>
<evidence type="ECO:0000256" key="6">
    <source>
        <dbReference type="ARBA" id="ARBA00022801"/>
    </source>
</evidence>
<proteinExistence type="inferred from homology"/>
<dbReference type="OrthoDB" id="206201at2759"/>
<dbReference type="PANTHER" id="PTHR43806:SF66">
    <property type="entry name" value="SERIN ENDOPEPTIDASE"/>
    <property type="match status" value="1"/>
</dbReference>
<dbReference type="SUPFAM" id="SSF52743">
    <property type="entry name" value="Subtilisin-like"/>
    <property type="match status" value="1"/>
</dbReference>
<evidence type="ECO:0000259" key="12">
    <source>
        <dbReference type="Pfam" id="PF02225"/>
    </source>
</evidence>
<feature type="region of interest" description="Disordered" evidence="9">
    <location>
        <begin position="132"/>
        <end position="165"/>
    </location>
</feature>
<dbReference type="InterPro" id="IPR034187">
    <property type="entry name" value="Peptidases_S8_5"/>
</dbReference>
<evidence type="ECO:0000256" key="1">
    <source>
        <dbReference type="ARBA" id="ARBA00011073"/>
    </source>
</evidence>
<evidence type="ECO:0000259" key="13">
    <source>
        <dbReference type="Pfam" id="PF06280"/>
    </source>
</evidence>
<feature type="domain" description="Peptidase S8/S53" evidence="11">
    <location>
        <begin position="176"/>
        <end position="589"/>
    </location>
</feature>
<dbReference type="Gene3D" id="2.60.40.1710">
    <property type="entry name" value="Subtilisin-like superfamily"/>
    <property type="match status" value="1"/>
</dbReference>
<dbReference type="Gene3D" id="3.50.30.30">
    <property type="match status" value="1"/>
</dbReference>
<evidence type="ECO:0000259" key="11">
    <source>
        <dbReference type="Pfam" id="PF00082"/>
    </source>
</evidence>
<keyword evidence="3" id="KW-0964">Secreted</keyword>
<dbReference type="PRINTS" id="PR00723">
    <property type="entry name" value="SUBTILISIN"/>
</dbReference>
<evidence type="ECO:0000256" key="4">
    <source>
        <dbReference type="ARBA" id="ARBA00022670"/>
    </source>
</evidence>
<dbReference type="PROSITE" id="PS00136">
    <property type="entry name" value="SUBTILASE_ASP"/>
    <property type="match status" value="1"/>
</dbReference>
<dbReference type="AlphaFoldDB" id="A0A238FE40"/>
<dbReference type="InterPro" id="IPR015500">
    <property type="entry name" value="Peptidase_S8_subtilisin-rel"/>
</dbReference>
<feature type="domain" description="C5a peptidase/Subtilisin-like protease SBT2-like Fn3-like" evidence="13">
    <location>
        <begin position="629"/>
        <end position="744"/>
    </location>
</feature>
<comment type="similarity">
    <text evidence="1 8">Belongs to the peptidase S8 family.</text>
</comment>
<protein>
    <submittedName>
        <fullName evidence="14">BQ2448_4784 protein</fullName>
    </submittedName>
</protein>
<dbReference type="CDD" id="cd07489">
    <property type="entry name" value="Peptidases_S8_5"/>
    <property type="match status" value="1"/>
</dbReference>
<dbReference type="Pfam" id="PF06280">
    <property type="entry name" value="fn3_5"/>
    <property type="match status" value="1"/>
</dbReference>
<dbReference type="GO" id="GO:0005615">
    <property type="term" value="C:extracellular space"/>
    <property type="evidence" value="ECO:0007669"/>
    <property type="project" value="TreeGrafter"/>
</dbReference>
<dbReference type="GO" id="GO:0004252">
    <property type="term" value="F:serine-type endopeptidase activity"/>
    <property type="evidence" value="ECO:0007669"/>
    <property type="project" value="InterPro"/>
</dbReference>
<keyword evidence="6" id="KW-0378">Hydrolase</keyword>
<sequence>MISLNLLATALSLASVIASASGSVDTARVVPGRFIISVGGSSSTLSKRAGMAVSNVIGKINERGIDVTTQRTFLSPGVFTGASISVPLETTEADLLAIPGVTVSHSHRRINALISDADIQSSFRNLPDCVARPEHSPPRCPRRDLLPRSSDEFKNDQFPPHRMTGVDKMHEKGFLGAGTRVAIIDTGVDYRHPVLGGCYGKGCKIAFGYAYYNDNSNTPKSSSDPYTNCSIHGTHVTGIIGANANRYGFTGVVPKATLGMYRVFSCSGETTDDIFIDALLRAAKDKADVISMSFADLASWLDATHIQAVVENLNAQGIYTVFSTGNDQAEGLFFASAGAATRSGVAMASVQSIALPGYDMVFKTGGYPPLPYLSATPFETKETLSVYFTSDKADTDQDACDPLPASTPNLRNRLVVMQRGDCFSGQQIDNAKAKGARFAILYNQRIGDKPVARAYVEGSIPTANMRREDGIKLLKYYMAQKKQGPKVAFPTSTKPNFDILDTESGGQISYFSPFGPTNDLFGQPSFAAPGGNILSTVPLSQGGYAVLGGTAMAAPFAAGSAALILAARKSEKIGPIELRQLFSSTAKEVPVKRLTTSPLETTLLQGGGLIQVDRAYDAKSFVSPNQLYLNDTEHFSGTQIIKITNKNSRAVTYRYSDTGAQTRATYDKSGAYNPSLKPPVLSRSASASFRPGRITVPAGKTSTFQIKFKRPQISAGQVALFPLYSGFIEIKADDKHKQTFHVPYFGMAANMSDMRILDQTTTYAQVYKAGLRFPFVSDVKRTSASIQTSATAFKTYNTSSGVQLTFRLSQATRTYNVDLVFANSTFRPTISPGNNEGLKRRSEGVDDTEDETPSLESFGSTDLHELVGSTLMPRAAQTYASVSTLGHIQGRINQARNYAVDGQTSSRFTAVHVDFKGSYETSKKDVNKTVALNTPYRFLLRAVRTTANPKLESSWESWLSPPFKFDS</sequence>
<dbReference type="InterPro" id="IPR000209">
    <property type="entry name" value="Peptidase_S8/S53_dom"/>
</dbReference>
<reference evidence="15" key="1">
    <citation type="submission" date="2016-09" db="EMBL/GenBank/DDBJ databases">
        <authorList>
            <person name="Jeantristanb JTB J.-T."/>
            <person name="Ricardo R."/>
        </authorList>
    </citation>
    <scope>NUCLEOTIDE SEQUENCE [LARGE SCALE GENOMIC DNA]</scope>
</reference>
<dbReference type="STRING" id="269621.A0A238FE40"/>
<dbReference type="Pfam" id="PF00082">
    <property type="entry name" value="Peptidase_S8"/>
    <property type="match status" value="1"/>
</dbReference>
<keyword evidence="7" id="KW-0720">Serine protease</keyword>
<evidence type="ECO:0000256" key="10">
    <source>
        <dbReference type="SAM" id="SignalP"/>
    </source>
</evidence>
<keyword evidence="4" id="KW-0645">Protease</keyword>
<evidence type="ECO:0000313" key="14">
    <source>
        <dbReference type="EMBL" id="SCV72090.1"/>
    </source>
</evidence>
<feature type="signal peptide" evidence="10">
    <location>
        <begin position="1"/>
        <end position="22"/>
    </location>
</feature>
<feature type="domain" description="PA" evidence="12">
    <location>
        <begin position="396"/>
        <end position="472"/>
    </location>
</feature>
<dbReference type="InterPro" id="IPR010435">
    <property type="entry name" value="C5a/SBT2-like_Fn3"/>
</dbReference>
<dbReference type="InterPro" id="IPR046450">
    <property type="entry name" value="PA_dom_sf"/>
</dbReference>
<dbReference type="PANTHER" id="PTHR43806">
    <property type="entry name" value="PEPTIDASE S8"/>
    <property type="match status" value="1"/>
</dbReference>
<feature type="compositionally biased region" description="Basic and acidic residues" evidence="9">
    <location>
        <begin position="132"/>
        <end position="155"/>
    </location>
</feature>
<dbReference type="InterPro" id="IPR022398">
    <property type="entry name" value="Peptidase_S8_His-AS"/>
</dbReference>
<comment type="caution">
    <text evidence="8">Lacks conserved residue(s) required for the propagation of feature annotation.</text>
</comment>
<dbReference type="GO" id="GO:0016020">
    <property type="term" value="C:membrane"/>
    <property type="evidence" value="ECO:0007669"/>
    <property type="project" value="InterPro"/>
</dbReference>
<evidence type="ECO:0000256" key="7">
    <source>
        <dbReference type="ARBA" id="ARBA00022825"/>
    </source>
</evidence>
<dbReference type="PROSITE" id="PS51892">
    <property type="entry name" value="SUBTILASE"/>
    <property type="match status" value="1"/>
</dbReference>
<organism evidence="14 15">
    <name type="scientific">Microbotryum intermedium</name>
    <dbReference type="NCBI Taxonomy" id="269621"/>
    <lineage>
        <taxon>Eukaryota</taxon>
        <taxon>Fungi</taxon>
        <taxon>Dikarya</taxon>
        <taxon>Basidiomycota</taxon>
        <taxon>Pucciniomycotina</taxon>
        <taxon>Microbotryomycetes</taxon>
        <taxon>Microbotryales</taxon>
        <taxon>Microbotryaceae</taxon>
        <taxon>Microbotryum</taxon>
    </lineage>
</organism>
<dbReference type="InterPro" id="IPR050131">
    <property type="entry name" value="Peptidase_S8_subtilisin-like"/>
</dbReference>
<evidence type="ECO:0000256" key="2">
    <source>
        <dbReference type="ARBA" id="ARBA00022512"/>
    </source>
</evidence>
<evidence type="ECO:0000256" key="5">
    <source>
        <dbReference type="ARBA" id="ARBA00022729"/>
    </source>
</evidence>
<evidence type="ECO:0000313" key="15">
    <source>
        <dbReference type="Proteomes" id="UP000198372"/>
    </source>
</evidence>